<name>A0A9D3UF99_9ROSI</name>
<dbReference type="AlphaFoldDB" id="A0A9D3UF99"/>
<evidence type="ECO:0000313" key="2">
    <source>
        <dbReference type="EMBL" id="KAH1039576.1"/>
    </source>
</evidence>
<accession>A0A9D3UF99</accession>
<feature type="region of interest" description="Disordered" evidence="1">
    <location>
        <begin position="57"/>
        <end position="103"/>
    </location>
</feature>
<comment type="caution">
    <text evidence="2">The sequence shown here is derived from an EMBL/GenBank/DDBJ whole genome shotgun (WGS) entry which is preliminary data.</text>
</comment>
<dbReference type="OrthoDB" id="10525777at2759"/>
<evidence type="ECO:0000256" key="1">
    <source>
        <dbReference type="SAM" id="MobiDB-lite"/>
    </source>
</evidence>
<proteinExistence type="predicted"/>
<protein>
    <submittedName>
        <fullName evidence="2">Uncharacterized protein</fullName>
    </submittedName>
</protein>
<dbReference type="EMBL" id="JAIQCV010000012">
    <property type="protein sequence ID" value="KAH1039576.1"/>
    <property type="molecule type" value="Genomic_DNA"/>
</dbReference>
<organism evidence="2 3">
    <name type="scientific">Gossypium stocksii</name>
    <dbReference type="NCBI Taxonomy" id="47602"/>
    <lineage>
        <taxon>Eukaryota</taxon>
        <taxon>Viridiplantae</taxon>
        <taxon>Streptophyta</taxon>
        <taxon>Embryophyta</taxon>
        <taxon>Tracheophyta</taxon>
        <taxon>Spermatophyta</taxon>
        <taxon>Magnoliopsida</taxon>
        <taxon>eudicotyledons</taxon>
        <taxon>Gunneridae</taxon>
        <taxon>Pentapetalae</taxon>
        <taxon>rosids</taxon>
        <taxon>malvids</taxon>
        <taxon>Malvales</taxon>
        <taxon>Malvaceae</taxon>
        <taxon>Malvoideae</taxon>
        <taxon>Gossypium</taxon>
    </lineage>
</organism>
<keyword evidence="3" id="KW-1185">Reference proteome</keyword>
<evidence type="ECO:0000313" key="3">
    <source>
        <dbReference type="Proteomes" id="UP000828251"/>
    </source>
</evidence>
<sequence length="103" mass="11881">MAQRQVFDLAYFIALAIQHQAKRHRKGGISSMLHMRMIERRRGTDPLQYRLVQSTKQEKLEDITDDVPPPHEEPPSQPLPIHHPVHAAASLSDISEHLTQFEQ</sequence>
<gene>
    <name evidence="2" type="ORF">J1N35_041319</name>
</gene>
<dbReference type="Proteomes" id="UP000828251">
    <property type="component" value="Unassembled WGS sequence"/>
</dbReference>
<reference evidence="2 3" key="1">
    <citation type="journal article" date="2021" name="Plant Biotechnol. J.">
        <title>Multi-omics assisted identification of the key and species-specific regulatory components of drought-tolerant mechanisms in Gossypium stocksii.</title>
        <authorList>
            <person name="Yu D."/>
            <person name="Ke L."/>
            <person name="Zhang D."/>
            <person name="Wu Y."/>
            <person name="Sun Y."/>
            <person name="Mei J."/>
            <person name="Sun J."/>
            <person name="Sun Y."/>
        </authorList>
    </citation>
    <scope>NUCLEOTIDE SEQUENCE [LARGE SCALE GENOMIC DNA]</scope>
    <source>
        <strain evidence="3">cv. E1</strain>
        <tissue evidence="2">Leaf</tissue>
    </source>
</reference>
<feature type="compositionally biased region" description="Basic and acidic residues" evidence="1">
    <location>
        <begin position="57"/>
        <end position="74"/>
    </location>
</feature>